<protein>
    <submittedName>
        <fullName evidence="6">RNA-binding protein</fullName>
    </submittedName>
</protein>
<feature type="region of interest" description="Disordered" evidence="4">
    <location>
        <begin position="1"/>
        <end position="95"/>
    </location>
</feature>
<dbReference type="SUPFAM" id="SSF54928">
    <property type="entry name" value="RNA-binding domain, RBD"/>
    <property type="match status" value="2"/>
</dbReference>
<proteinExistence type="predicted"/>
<sequence>MPKPTSLSPTKGKESKRQKGPKPLPPPSDATSDSEDAATPIEVTQTSETEVLSHAAQRRAKKRKLKELQEDNAGDTELKSHSKVQLGSNDKPALPTRQNSIWVGNLSFKTTEAQLKEFFAEAGEVSRIHMPKKAVVGQGRGMRGENRGFAYVDFTTLEARTLAITFSERNLDGRRLLIKKGDDFAGRPAVPKIAASLEEASAPTKPSTSGHSKTAQKILAAQKQPAAQTLFMGNLPFETKEEEIRQMIEGHGLPSDLEEQAKNDGIAKTPGGKPLRWLKKIRMGTFEDTGLCKGWAFLDFLNTTYATAVLVNPHNHRLNGRKLVLEYGSPDAVRRGGGGPRPNKQRVEKEESKETPRSAKRRKLAEGNTMNGEEQGTESPKKKPNKGESYVRAKDGRLRPRPGAALAMAKKESVAIVPSAGKKTVF</sequence>
<dbReference type="InterPro" id="IPR012677">
    <property type="entry name" value="Nucleotide-bd_a/b_plait_sf"/>
</dbReference>
<evidence type="ECO:0000259" key="5">
    <source>
        <dbReference type="PROSITE" id="PS50102"/>
    </source>
</evidence>
<feature type="compositionally biased region" description="Basic and acidic residues" evidence="4">
    <location>
        <begin position="345"/>
        <end position="357"/>
    </location>
</feature>
<feature type="domain" description="RRM" evidence="5">
    <location>
        <begin position="99"/>
        <end position="183"/>
    </location>
</feature>
<dbReference type="PANTHER" id="PTHR23236:SF119">
    <property type="entry name" value="NUCLEAR RNA-BINDING PROTEIN SART-3"/>
    <property type="match status" value="1"/>
</dbReference>
<dbReference type="AlphaFoldDB" id="A0A5N5QVE7"/>
<dbReference type="Pfam" id="PF00076">
    <property type="entry name" value="RRM_1"/>
    <property type="match status" value="1"/>
</dbReference>
<feature type="compositionally biased region" description="Basic and acidic residues" evidence="4">
    <location>
        <begin position="379"/>
        <end position="398"/>
    </location>
</feature>
<dbReference type="SMART" id="SM00360">
    <property type="entry name" value="RRM"/>
    <property type="match status" value="2"/>
</dbReference>
<dbReference type="OrthoDB" id="439808at2759"/>
<evidence type="ECO:0000256" key="2">
    <source>
        <dbReference type="ARBA" id="ARBA00022884"/>
    </source>
</evidence>
<evidence type="ECO:0000256" key="3">
    <source>
        <dbReference type="PROSITE-ProRule" id="PRU00176"/>
    </source>
</evidence>
<gene>
    <name evidence="6" type="ORF">CTheo_1012</name>
</gene>
<dbReference type="InterPro" id="IPR000504">
    <property type="entry name" value="RRM_dom"/>
</dbReference>
<evidence type="ECO:0000256" key="4">
    <source>
        <dbReference type="SAM" id="MobiDB-lite"/>
    </source>
</evidence>
<comment type="caution">
    <text evidence="6">The sequence shown here is derived from an EMBL/GenBank/DDBJ whole genome shotgun (WGS) entry which is preliminary data.</text>
</comment>
<evidence type="ECO:0000313" key="6">
    <source>
        <dbReference type="EMBL" id="KAB5595551.1"/>
    </source>
</evidence>
<dbReference type="Proteomes" id="UP000383932">
    <property type="component" value="Unassembled WGS sequence"/>
</dbReference>
<dbReference type="PROSITE" id="PS50102">
    <property type="entry name" value="RRM"/>
    <property type="match status" value="2"/>
</dbReference>
<organism evidence="6 7">
    <name type="scientific">Ceratobasidium theobromae</name>
    <dbReference type="NCBI Taxonomy" id="1582974"/>
    <lineage>
        <taxon>Eukaryota</taxon>
        <taxon>Fungi</taxon>
        <taxon>Dikarya</taxon>
        <taxon>Basidiomycota</taxon>
        <taxon>Agaricomycotina</taxon>
        <taxon>Agaricomycetes</taxon>
        <taxon>Cantharellales</taxon>
        <taxon>Ceratobasidiaceae</taxon>
        <taxon>Ceratobasidium</taxon>
    </lineage>
</organism>
<feature type="compositionally biased region" description="Polar residues" evidence="4">
    <location>
        <begin position="368"/>
        <end position="378"/>
    </location>
</feature>
<evidence type="ECO:0000256" key="1">
    <source>
        <dbReference type="ARBA" id="ARBA00022737"/>
    </source>
</evidence>
<evidence type="ECO:0000313" key="7">
    <source>
        <dbReference type="Proteomes" id="UP000383932"/>
    </source>
</evidence>
<reference evidence="6 7" key="1">
    <citation type="journal article" date="2019" name="Fungal Biol. Biotechnol.">
        <title>Draft genome sequence of fastidious pathogen Ceratobasidium theobromae, which causes vascular-streak dieback in Theobroma cacao.</title>
        <authorList>
            <person name="Ali S.S."/>
            <person name="Asman A."/>
            <person name="Shao J."/>
            <person name="Firmansyah A.P."/>
            <person name="Susilo A.W."/>
            <person name="Rosmana A."/>
            <person name="McMahon P."/>
            <person name="Junaid M."/>
            <person name="Guest D."/>
            <person name="Kheng T.Y."/>
            <person name="Meinhardt L.W."/>
            <person name="Bailey B.A."/>
        </authorList>
    </citation>
    <scope>NUCLEOTIDE SEQUENCE [LARGE SCALE GENOMIC DNA]</scope>
    <source>
        <strain evidence="6 7">CT2</strain>
    </source>
</reference>
<name>A0A5N5QVE7_9AGAM</name>
<dbReference type="InterPro" id="IPR035979">
    <property type="entry name" value="RBD_domain_sf"/>
</dbReference>
<keyword evidence="7" id="KW-1185">Reference proteome</keyword>
<feature type="compositionally biased region" description="Basic residues" evidence="4">
    <location>
        <begin position="56"/>
        <end position="65"/>
    </location>
</feature>
<accession>A0A5N5QVE7</accession>
<keyword evidence="2 3" id="KW-0694">RNA-binding</keyword>
<dbReference type="EMBL" id="SSOP01000008">
    <property type="protein sequence ID" value="KAB5595551.1"/>
    <property type="molecule type" value="Genomic_DNA"/>
</dbReference>
<feature type="domain" description="RRM" evidence="5">
    <location>
        <begin position="228"/>
        <end position="330"/>
    </location>
</feature>
<dbReference type="PANTHER" id="PTHR23236">
    <property type="entry name" value="EUKARYOTIC TRANSLATION INITIATION FACTOR 4B/4H"/>
    <property type="match status" value="1"/>
</dbReference>
<keyword evidence="1" id="KW-0677">Repeat</keyword>
<dbReference type="Gene3D" id="3.30.70.330">
    <property type="match status" value="2"/>
</dbReference>
<dbReference type="GO" id="GO:0003723">
    <property type="term" value="F:RNA binding"/>
    <property type="evidence" value="ECO:0007669"/>
    <property type="project" value="UniProtKB-UniRule"/>
</dbReference>
<feature type="region of interest" description="Disordered" evidence="4">
    <location>
        <begin position="329"/>
        <end position="426"/>
    </location>
</feature>